<dbReference type="OrthoDB" id="9807157at2"/>
<dbReference type="InterPro" id="IPR015424">
    <property type="entry name" value="PyrdxlP-dep_Trfase"/>
</dbReference>
<evidence type="ECO:0000256" key="11">
    <source>
        <dbReference type="ARBA" id="ARBA00047715"/>
    </source>
</evidence>
<dbReference type="EMBL" id="CP002339">
    <property type="protein sequence ID" value="AEF03886.1"/>
    <property type="molecule type" value="Genomic_DNA"/>
</dbReference>
<keyword evidence="6" id="KW-0808">Transferase</keyword>
<reference evidence="14 15" key="1">
    <citation type="journal article" date="2011" name="J. Bacteriol.">
        <title>Complete genome sequence of the polycyclic aromatic hydrocarbon-degrading bacterium Alteromonas sp. strain SN2.</title>
        <authorList>
            <person name="Jin H.M."/>
            <person name="Jeong H."/>
            <person name="Moon E.J."/>
            <person name="Math R.K."/>
            <person name="Lee K."/>
            <person name="Kim H.J."/>
            <person name="Jeon C.O."/>
            <person name="Oh T.K."/>
            <person name="Kim J.F."/>
        </authorList>
    </citation>
    <scope>NUCLEOTIDE SEQUENCE [LARGE SCALE GENOMIC DNA]</scope>
    <source>
        <strain evidence="15">JCM 17741 / KACC 18427 / KCTC 11700BP / SN2</strain>
    </source>
</reference>
<evidence type="ECO:0000256" key="8">
    <source>
        <dbReference type="ARBA" id="ARBA00022898"/>
    </source>
</evidence>
<keyword evidence="8 12" id="KW-0663">Pyridoxal phosphate</keyword>
<dbReference type="GO" id="GO:0009102">
    <property type="term" value="P:biotin biosynthetic process"/>
    <property type="evidence" value="ECO:0007669"/>
    <property type="project" value="UniProtKB-KW"/>
</dbReference>
<evidence type="ECO:0000256" key="7">
    <source>
        <dbReference type="ARBA" id="ARBA00022756"/>
    </source>
</evidence>
<evidence type="ECO:0000256" key="3">
    <source>
        <dbReference type="ARBA" id="ARBA00010008"/>
    </source>
</evidence>
<dbReference type="PANTHER" id="PTHR13693">
    <property type="entry name" value="CLASS II AMINOTRANSFERASE/8-AMINO-7-OXONONANOATE SYNTHASE"/>
    <property type="match status" value="1"/>
</dbReference>
<evidence type="ECO:0000256" key="1">
    <source>
        <dbReference type="ARBA" id="ARBA00001933"/>
    </source>
</evidence>
<evidence type="ECO:0000256" key="5">
    <source>
        <dbReference type="ARBA" id="ARBA00013187"/>
    </source>
</evidence>
<dbReference type="Proteomes" id="UP000000683">
    <property type="component" value="Chromosome"/>
</dbReference>
<feature type="domain" description="Aminotransferase class I/classII large" evidence="13">
    <location>
        <begin position="39"/>
        <end position="449"/>
    </location>
</feature>
<dbReference type="InterPro" id="IPR015421">
    <property type="entry name" value="PyrdxlP-dep_Trfase_major"/>
</dbReference>
<evidence type="ECO:0000256" key="4">
    <source>
        <dbReference type="ARBA" id="ARBA00011738"/>
    </source>
</evidence>
<evidence type="ECO:0000256" key="9">
    <source>
        <dbReference type="ARBA" id="ARBA00032610"/>
    </source>
</evidence>
<comment type="similarity">
    <text evidence="3">Belongs to the class-II pyridoxal-phosphate-dependent aminotransferase family. BioF subfamily.</text>
</comment>
<keyword evidence="7" id="KW-0093">Biotin biosynthesis</keyword>
<dbReference type="RefSeq" id="WP_013784817.1">
    <property type="nucleotide sequence ID" value="NC_015554.1"/>
</dbReference>
<dbReference type="GO" id="GO:0030170">
    <property type="term" value="F:pyridoxal phosphate binding"/>
    <property type="evidence" value="ECO:0007669"/>
    <property type="project" value="InterPro"/>
</dbReference>
<protein>
    <recommendedName>
        <fullName evidence="5">8-amino-7-oxononanoate synthase</fullName>
        <ecNumber evidence="5">2.3.1.47</ecNumber>
    </recommendedName>
    <alternativeName>
        <fullName evidence="9">7-keto-8-amino-pelargonic acid synthase</fullName>
    </alternativeName>
    <alternativeName>
        <fullName evidence="10">8-amino-7-ketopelargonate synthase</fullName>
    </alternativeName>
</protein>
<dbReference type="InterPro" id="IPR001917">
    <property type="entry name" value="Aminotrans_II_pyridoxalP_BS"/>
</dbReference>
<dbReference type="Gene3D" id="3.40.640.10">
    <property type="entry name" value="Type I PLP-dependent aspartate aminotransferase-like (Major domain)"/>
    <property type="match status" value="1"/>
</dbReference>
<dbReference type="InterPro" id="IPR050087">
    <property type="entry name" value="AON_synthase_class-II"/>
</dbReference>
<proteinExistence type="inferred from homology"/>
<dbReference type="KEGG" id="alt:ambt_11830"/>
<gene>
    <name evidence="14" type="ordered locus">ambt_11830</name>
</gene>
<keyword evidence="15" id="KW-1185">Reference proteome</keyword>
<accession>F5ZDC4</accession>
<name>F5ZDC4_ALTNA</name>
<comment type="pathway">
    <text evidence="2">Cofactor biosynthesis; biotin biosynthesis.</text>
</comment>
<dbReference type="eggNOG" id="COG0156">
    <property type="taxonomic scope" value="Bacteria"/>
</dbReference>
<dbReference type="GO" id="GO:0008710">
    <property type="term" value="F:8-amino-7-oxononanoate synthase activity"/>
    <property type="evidence" value="ECO:0007669"/>
    <property type="project" value="UniProtKB-EC"/>
</dbReference>
<dbReference type="CDD" id="cd06454">
    <property type="entry name" value="KBL_like"/>
    <property type="match status" value="1"/>
</dbReference>
<dbReference type="PROSITE" id="PS00599">
    <property type="entry name" value="AA_TRANSFER_CLASS_2"/>
    <property type="match status" value="1"/>
</dbReference>
<sequence>MAFDWLEARLSERAQRGYLRKRVCQQYEKDNIICIDGEHYLNFASNDYLGMRQHEGVLQSWVEGLAQFGGGSGASPLVTGHTQAHLALEAYIADGLNRDAALLFNSGFAANQALCMALFSGAHNQSASNKSASNQTPSAAAGIKHSGEIFADRLMHASFLEGAMATKAKLRRFRHNDLAHLSNLLEKVDTTSNSDKLVVTEGVFSMDGDSAPLRDMAGIAKQNKAWLMVDDAHGMGVLGENGLGSVEAQALSQTDVPIVMGTFGKAVGTAGAFIAGSQALIDYLVNFAKHYVYSTAMPPAQAVATLYSLTHIAADSSRTDALNHNIAYFRERFSTQIGSARCSNDDSEDENGHILKASSNNASSIKASSIKASSNTHHDLVLANSHSAIQPIIVGSPERALALSDGLKSRGIWIPAIRYPTVPKGEDRLRITLSATHTQQDIDVLVDAIALAMESIS</sequence>
<evidence type="ECO:0000256" key="6">
    <source>
        <dbReference type="ARBA" id="ARBA00022679"/>
    </source>
</evidence>
<evidence type="ECO:0000256" key="2">
    <source>
        <dbReference type="ARBA" id="ARBA00004746"/>
    </source>
</evidence>
<comment type="cofactor">
    <cofactor evidence="1 12">
        <name>pyridoxal 5'-phosphate</name>
        <dbReference type="ChEBI" id="CHEBI:597326"/>
    </cofactor>
</comment>
<dbReference type="EC" id="2.3.1.47" evidence="5"/>
<dbReference type="HOGENOM" id="CLU_015846_11_2_6"/>
<evidence type="ECO:0000259" key="13">
    <source>
        <dbReference type="Pfam" id="PF00155"/>
    </source>
</evidence>
<evidence type="ECO:0000313" key="14">
    <source>
        <dbReference type="EMBL" id="AEF03886.1"/>
    </source>
</evidence>
<organism evidence="14 15">
    <name type="scientific">Alteromonas naphthalenivorans</name>
    <dbReference type="NCBI Taxonomy" id="715451"/>
    <lineage>
        <taxon>Bacteria</taxon>
        <taxon>Pseudomonadati</taxon>
        <taxon>Pseudomonadota</taxon>
        <taxon>Gammaproteobacteria</taxon>
        <taxon>Alteromonadales</taxon>
        <taxon>Alteromonadaceae</taxon>
        <taxon>Alteromonas/Salinimonas group</taxon>
        <taxon>Alteromonas</taxon>
    </lineage>
</organism>
<dbReference type="InterPro" id="IPR015422">
    <property type="entry name" value="PyrdxlP-dep_Trfase_small"/>
</dbReference>
<evidence type="ECO:0000313" key="15">
    <source>
        <dbReference type="Proteomes" id="UP000000683"/>
    </source>
</evidence>
<dbReference type="PANTHER" id="PTHR13693:SF100">
    <property type="entry name" value="8-AMINO-7-OXONONANOATE SYNTHASE"/>
    <property type="match status" value="1"/>
</dbReference>
<dbReference type="AlphaFoldDB" id="F5ZDC4"/>
<evidence type="ECO:0000256" key="10">
    <source>
        <dbReference type="ARBA" id="ARBA00033381"/>
    </source>
</evidence>
<comment type="catalytic activity">
    <reaction evidence="11">
        <text>6-carboxyhexanoyl-[ACP] + L-alanine + H(+) = (8S)-8-amino-7-oxononanoate + holo-[ACP] + CO2</text>
        <dbReference type="Rhea" id="RHEA:42288"/>
        <dbReference type="Rhea" id="RHEA-COMP:9685"/>
        <dbReference type="Rhea" id="RHEA-COMP:9955"/>
        <dbReference type="ChEBI" id="CHEBI:15378"/>
        <dbReference type="ChEBI" id="CHEBI:16526"/>
        <dbReference type="ChEBI" id="CHEBI:57972"/>
        <dbReference type="ChEBI" id="CHEBI:64479"/>
        <dbReference type="ChEBI" id="CHEBI:78846"/>
        <dbReference type="ChEBI" id="CHEBI:149468"/>
        <dbReference type="EC" id="2.3.1.47"/>
    </reaction>
</comment>
<comment type="subunit">
    <text evidence="4">Homodimer.</text>
</comment>
<dbReference type="InterPro" id="IPR004839">
    <property type="entry name" value="Aminotransferase_I/II_large"/>
</dbReference>
<dbReference type="SUPFAM" id="SSF53383">
    <property type="entry name" value="PLP-dependent transferases"/>
    <property type="match status" value="1"/>
</dbReference>
<evidence type="ECO:0000256" key="12">
    <source>
        <dbReference type="RuleBase" id="RU003693"/>
    </source>
</evidence>
<dbReference type="Gene3D" id="3.90.1150.10">
    <property type="entry name" value="Aspartate Aminotransferase, domain 1"/>
    <property type="match status" value="1"/>
</dbReference>
<dbReference type="Pfam" id="PF00155">
    <property type="entry name" value="Aminotran_1_2"/>
    <property type="match status" value="1"/>
</dbReference>